<evidence type="ECO:0000256" key="6">
    <source>
        <dbReference type="ARBA" id="ARBA00023136"/>
    </source>
</evidence>
<feature type="transmembrane region" description="Helical" evidence="7">
    <location>
        <begin position="218"/>
        <end position="243"/>
    </location>
</feature>
<keyword evidence="4 7" id="KW-0812">Transmembrane</keyword>
<dbReference type="AlphaFoldDB" id="A0AAE3JLR0"/>
<protein>
    <submittedName>
        <fullName evidence="8">Sulfate exporter family transporter</fullName>
    </submittedName>
</protein>
<name>A0AAE3JLR0_9SPIR</name>
<sequence>MKYIQTRFARLSRLLPGIALSFAAGIPAWFAGKTFPIIGGAVFAIIAGIIAAAALRPRAGKPGIGFVSKKFLQWSIILLGFGMNIETVVRVGSGSLIVMAFTLSASFATAALFRKILKIPGKQAALIGIGTCICGGSAIAAAAPVIGADEHDVAQSISTIFLFNIAAVFLFPALGRLIGLSDFGFGLWAGTAINDTSSVVAAASAWSEAAGTGEALEFAAIVKLTRTLLIIPVTVALSVYMGIQSRKGGTRGEFNLMKIFPWFVVGFLAAALTASFSGIDPAILKQLEGAGKFMIVVAMAAIGLSTDFKRIAHSGWKPIALGLACWFAVSAVSLAVQGCSGYL</sequence>
<reference evidence="8" key="1">
    <citation type="submission" date="2021-08" db="EMBL/GenBank/DDBJ databases">
        <title>Comparative analyses of Brucepasteria parasyntrophica and Teretinema zuelzerae.</title>
        <authorList>
            <person name="Song Y."/>
            <person name="Brune A."/>
        </authorList>
    </citation>
    <scope>NUCLEOTIDE SEQUENCE</scope>
    <source>
        <strain evidence="8">DSM 1903</strain>
    </source>
</reference>
<keyword evidence="6 7" id="KW-0472">Membrane</keyword>
<dbReference type="EMBL" id="JAINWA010000003">
    <property type="protein sequence ID" value="MCD1655034.1"/>
    <property type="molecule type" value="Genomic_DNA"/>
</dbReference>
<accession>A0AAE3JLR0</accession>
<dbReference type="PANTHER" id="PTHR30106:SF1">
    <property type="entry name" value="UPF0324 MEMBRANE PROTEIN FN0533"/>
    <property type="match status" value="1"/>
</dbReference>
<keyword evidence="3" id="KW-1003">Cell membrane</keyword>
<dbReference type="Pfam" id="PF03601">
    <property type="entry name" value="Cons_hypoth698"/>
    <property type="match status" value="1"/>
</dbReference>
<feature type="transmembrane region" description="Helical" evidence="7">
    <location>
        <begin position="318"/>
        <end position="336"/>
    </location>
</feature>
<feature type="transmembrane region" description="Helical" evidence="7">
    <location>
        <begin position="37"/>
        <end position="55"/>
    </location>
</feature>
<feature type="transmembrane region" description="Helical" evidence="7">
    <location>
        <begin position="289"/>
        <end position="306"/>
    </location>
</feature>
<comment type="subcellular location">
    <subcellularLocation>
        <location evidence="1">Cell membrane</location>
        <topology evidence="1">Multi-pass membrane protein</topology>
    </subcellularLocation>
</comment>
<evidence type="ECO:0000313" key="9">
    <source>
        <dbReference type="Proteomes" id="UP001198163"/>
    </source>
</evidence>
<dbReference type="PANTHER" id="PTHR30106">
    <property type="entry name" value="INNER MEMBRANE PROTEIN YEIH-RELATED"/>
    <property type="match status" value="1"/>
</dbReference>
<comment type="caution">
    <text evidence="8">The sequence shown here is derived from an EMBL/GenBank/DDBJ whole genome shotgun (WGS) entry which is preliminary data.</text>
</comment>
<proteinExistence type="inferred from homology"/>
<comment type="similarity">
    <text evidence="2">Belongs to the UPF0324 family.</text>
</comment>
<evidence type="ECO:0000256" key="5">
    <source>
        <dbReference type="ARBA" id="ARBA00022989"/>
    </source>
</evidence>
<feature type="transmembrane region" description="Helical" evidence="7">
    <location>
        <begin position="185"/>
        <end position="206"/>
    </location>
</feature>
<feature type="transmembrane region" description="Helical" evidence="7">
    <location>
        <begin position="125"/>
        <end position="147"/>
    </location>
</feature>
<dbReference type="InterPro" id="IPR018383">
    <property type="entry name" value="UPF0324_pro"/>
</dbReference>
<feature type="transmembrane region" description="Helical" evidence="7">
    <location>
        <begin position="91"/>
        <end position="113"/>
    </location>
</feature>
<keyword evidence="5 7" id="KW-1133">Transmembrane helix</keyword>
<organism evidence="8 9">
    <name type="scientific">Teretinema zuelzerae</name>
    <dbReference type="NCBI Taxonomy" id="156"/>
    <lineage>
        <taxon>Bacteria</taxon>
        <taxon>Pseudomonadati</taxon>
        <taxon>Spirochaetota</taxon>
        <taxon>Spirochaetia</taxon>
        <taxon>Spirochaetales</taxon>
        <taxon>Treponemataceae</taxon>
        <taxon>Teretinema</taxon>
    </lineage>
</organism>
<dbReference type="GO" id="GO:0005886">
    <property type="term" value="C:plasma membrane"/>
    <property type="evidence" value="ECO:0007669"/>
    <property type="project" value="UniProtKB-SubCell"/>
</dbReference>
<keyword evidence="9" id="KW-1185">Reference proteome</keyword>
<feature type="transmembrane region" description="Helical" evidence="7">
    <location>
        <begin position="67"/>
        <end position="85"/>
    </location>
</feature>
<gene>
    <name evidence="8" type="ORF">K7J14_10025</name>
</gene>
<feature type="transmembrane region" description="Helical" evidence="7">
    <location>
        <begin position="12"/>
        <end position="31"/>
    </location>
</feature>
<evidence type="ECO:0000256" key="2">
    <source>
        <dbReference type="ARBA" id="ARBA00007977"/>
    </source>
</evidence>
<evidence type="ECO:0000256" key="3">
    <source>
        <dbReference type="ARBA" id="ARBA00022475"/>
    </source>
</evidence>
<feature type="transmembrane region" description="Helical" evidence="7">
    <location>
        <begin position="255"/>
        <end position="277"/>
    </location>
</feature>
<dbReference type="Proteomes" id="UP001198163">
    <property type="component" value="Unassembled WGS sequence"/>
</dbReference>
<dbReference type="RefSeq" id="WP_230755775.1">
    <property type="nucleotide sequence ID" value="NZ_JAINWA010000003.1"/>
</dbReference>
<evidence type="ECO:0000256" key="1">
    <source>
        <dbReference type="ARBA" id="ARBA00004651"/>
    </source>
</evidence>
<feature type="transmembrane region" description="Helical" evidence="7">
    <location>
        <begin position="153"/>
        <end position="173"/>
    </location>
</feature>
<evidence type="ECO:0000256" key="4">
    <source>
        <dbReference type="ARBA" id="ARBA00022692"/>
    </source>
</evidence>
<evidence type="ECO:0000313" key="8">
    <source>
        <dbReference type="EMBL" id="MCD1655034.1"/>
    </source>
</evidence>
<evidence type="ECO:0000256" key="7">
    <source>
        <dbReference type="SAM" id="Phobius"/>
    </source>
</evidence>